<accession>A0ABV9VUB2</accession>
<keyword evidence="2" id="KW-1185">Reference proteome</keyword>
<dbReference type="InterPro" id="IPR058595">
    <property type="entry name" value="Avidin-like"/>
</dbReference>
<reference evidence="2" key="1">
    <citation type="journal article" date="2019" name="Int. J. Syst. Evol. Microbiol.">
        <title>The Global Catalogue of Microorganisms (GCM) 10K type strain sequencing project: providing services to taxonomists for standard genome sequencing and annotation.</title>
        <authorList>
            <consortium name="The Broad Institute Genomics Platform"/>
            <consortium name="The Broad Institute Genome Sequencing Center for Infectious Disease"/>
            <person name="Wu L."/>
            <person name="Ma J."/>
        </authorList>
    </citation>
    <scope>NUCLEOTIDE SEQUENCE [LARGE SCALE GENOMIC DNA]</scope>
    <source>
        <strain evidence="2">CGMCC 4.7152</strain>
    </source>
</reference>
<dbReference type="RefSeq" id="WP_380115412.1">
    <property type="nucleotide sequence ID" value="NZ_JBHSIU010000014.1"/>
</dbReference>
<evidence type="ECO:0000313" key="2">
    <source>
        <dbReference type="Proteomes" id="UP001595912"/>
    </source>
</evidence>
<dbReference type="EMBL" id="JBHSIU010000014">
    <property type="protein sequence ID" value="MFC4999090.1"/>
    <property type="molecule type" value="Genomic_DNA"/>
</dbReference>
<proteinExistence type="predicted"/>
<organism evidence="1 2">
    <name type="scientific">Dactylosporangium cerinum</name>
    <dbReference type="NCBI Taxonomy" id="1434730"/>
    <lineage>
        <taxon>Bacteria</taxon>
        <taxon>Bacillati</taxon>
        <taxon>Actinomycetota</taxon>
        <taxon>Actinomycetes</taxon>
        <taxon>Micromonosporales</taxon>
        <taxon>Micromonosporaceae</taxon>
        <taxon>Dactylosporangium</taxon>
    </lineage>
</organism>
<sequence>MTINYDGRTFRAVHADPSLPASSAVYRQKDDLVWAEFGGGEIRRGSLTGLCGEDGVVEFAYTMVLADGAVISGRSVNTPEFLPDGRIQLNEEWERYGSHADRGFSVIVEVPQ</sequence>
<comment type="caution">
    <text evidence="1">The sequence shown here is derived from an EMBL/GenBank/DDBJ whole genome shotgun (WGS) entry which is preliminary data.</text>
</comment>
<name>A0ABV9VUB2_9ACTN</name>
<dbReference type="Proteomes" id="UP001595912">
    <property type="component" value="Unassembled WGS sequence"/>
</dbReference>
<evidence type="ECO:0000313" key="1">
    <source>
        <dbReference type="EMBL" id="MFC4999090.1"/>
    </source>
</evidence>
<gene>
    <name evidence="1" type="ORF">ACFPIJ_14730</name>
</gene>
<protein>
    <submittedName>
        <fullName evidence="1">Uncharacterized protein</fullName>
    </submittedName>
</protein>
<dbReference type="Pfam" id="PF26421">
    <property type="entry name" value="Avidin_like"/>
    <property type="match status" value="1"/>
</dbReference>